<dbReference type="InterPro" id="IPR018392">
    <property type="entry name" value="LysM"/>
</dbReference>
<name>A0ABR4KBN3_9EURO</name>
<dbReference type="PANTHER" id="PTHR34997">
    <property type="entry name" value="AM15"/>
    <property type="match status" value="1"/>
</dbReference>
<evidence type="ECO:0000259" key="6">
    <source>
        <dbReference type="PROSITE" id="PS51782"/>
    </source>
</evidence>
<feature type="chain" id="PRO_5045439378" description="LysM domain-containing protein" evidence="5">
    <location>
        <begin position="21"/>
        <end position="580"/>
    </location>
</feature>
<sequence>MRLTCIAVAAVVAFGQRARAATLYNGLQKTVLSPDISVACDAAFNTSLNCPENIIQYVTYPIQAVNWNTSWLESLCTPACGASLDELSTAVTSDCEGVFIVDSQNWTFPDFMSHFRYKYDLICLADEETGDFCLDVESSWNITTMDLAQEATWPTHTDKCYFDVANGHWGYQIDVDGTCLDIFDFSFADASDEAGIPNMAAADFFITKPDPIDDDNYGWPEPLEFDEKTFRYGLENAWGDVWDNITSQIWANMQLNCGWQDLTITPANDYTSDEFEDIEIDVRPGPVTTTCPQTLDIAGSIAMTCQEASVYFQVPTAGLVNLNSALHCRGLTNTTLCAPLSCPITVVDIESINMDIAQWVATYANFSLTQFYSWNPYLGLAMVANGDSVCAGPPGGAYIPPSATVATTTTSPPTSTSSSSNTVTSTSFVSPPSPTTSGTTPYCYEWYTVQSGDGCDTILPKYGLSLATFIALNPYVDSGCSNLWPDYSYCVSGLTSPESTSSTSSTSGTGTTSAPVATPTPTQGGMVGGCTGFYQAKTGDGCWAIATDHGITQERFIDWNPAVGSDCAGLWPDYWYCVAV</sequence>
<keyword evidence="2 5" id="KW-0732">Signal</keyword>
<feature type="domain" description="LysM" evidence="6">
    <location>
        <begin position="445"/>
        <end position="491"/>
    </location>
</feature>
<dbReference type="GeneID" id="98163178"/>
<protein>
    <recommendedName>
        <fullName evidence="6">LysM domain-containing protein</fullName>
    </recommendedName>
</protein>
<feature type="signal peptide" evidence="5">
    <location>
        <begin position="1"/>
        <end position="20"/>
    </location>
</feature>
<dbReference type="PROSITE" id="PS51782">
    <property type="entry name" value="LYSM"/>
    <property type="match status" value="2"/>
</dbReference>
<dbReference type="RefSeq" id="XP_070898824.1">
    <property type="nucleotide sequence ID" value="XM_071048014.1"/>
</dbReference>
<dbReference type="InterPro" id="IPR052210">
    <property type="entry name" value="LysM1-like"/>
</dbReference>
<evidence type="ECO:0000313" key="7">
    <source>
        <dbReference type="EMBL" id="KAL2849437.1"/>
    </source>
</evidence>
<dbReference type="InterPro" id="IPR036779">
    <property type="entry name" value="LysM_dom_sf"/>
</dbReference>
<organism evidence="7 8">
    <name type="scientific">Aspergillus pseudodeflectus</name>
    <dbReference type="NCBI Taxonomy" id="176178"/>
    <lineage>
        <taxon>Eukaryota</taxon>
        <taxon>Fungi</taxon>
        <taxon>Dikarya</taxon>
        <taxon>Ascomycota</taxon>
        <taxon>Pezizomycotina</taxon>
        <taxon>Eurotiomycetes</taxon>
        <taxon>Eurotiomycetidae</taxon>
        <taxon>Eurotiales</taxon>
        <taxon>Aspergillaceae</taxon>
        <taxon>Aspergillus</taxon>
        <taxon>Aspergillus subgen. Nidulantes</taxon>
    </lineage>
</organism>
<dbReference type="Proteomes" id="UP001610444">
    <property type="component" value="Unassembled WGS sequence"/>
</dbReference>
<evidence type="ECO:0000256" key="1">
    <source>
        <dbReference type="ARBA" id="ARBA00022669"/>
    </source>
</evidence>
<feature type="domain" description="LysM" evidence="6">
    <location>
        <begin position="532"/>
        <end position="578"/>
    </location>
</feature>
<dbReference type="SUPFAM" id="SSF54106">
    <property type="entry name" value="LysM domain"/>
    <property type="match status" value="2"/>
</dbReference>
<comment type="caution">
    <text evidence="7">The sequence shown here is derived from an EMBL/GenBank/DDBJ whole genome shotgun (WGS) entry which is preliminary data.</text>
</comment>
<dbReference type="SMART" id="SM00257">
    <property type="entry name" value="LysM"/>
    <property type="match status" value="2"/>
</dbReference>
<evidence type="ECO:0000256" key="3">
    <source>
        <dbReference type="ARBA" id="ARBA00023026"/>
    </source>
</evidence>
<feature type="region of interest" description="Disordered" evidence="4">
    <location>
        <begin position="499"/>
        <end position="520"/>
    </location>
</feature>
<dbReference type="Pfam" id="PF01476">
    <property type="entry name" value="LysM"/>
    <property type="match status" value="2"/>
</dbReference>
<evidence type="ECO:0000256" key="4">
    <source>
        <dbReference type="SAM" id="MobiDB-lite"/>
    </source>
</evidence>
<dbReference type="EMBL" id="JBFXLR010000023">
    <property type="protein sequence ID" value="KAL2849437.1"/>
    <property type="molecule type" value="Genomic_DNA"/>
</dbReference>
<dbReference type="CDD" id="cd00118">
    <property type="entry name" value="LysM"/>
    <property type="match status" value="2"/>
</dbReference>
<dbReference type="PROSITE" id="PS50231">
    <property type="entry name" value="RICIN_B_LECTIN"/>
    <property type="match status" value="1"/>
</dbReference>
<evidence type="ECO:0000256" key="2">
    <source>
        <dbReference type="ARBA" id="ARBA00022729"/>
    </source>
</evidence>
<keyword evidence="1" id="KW-0147">Chitin-binding</keyword>
<feature type="region of interest" description="Disordered" evidence="4">
    <location>
        <begin position="403"/>
        <end position="437"/>
    </location>
</feature>
<evidence type="ECO:0000313" key="8">
    <source>
        <dbReference type="Proteomes" id="UP001610444"/>
    </source>
</evidence>
<keyword evidence="8" id="KW-1185">Reference proteome</keyword>
<reference evidence="7 8" key="1">
    <citation type="submission" date="2024-07" db="EMBL/GenBank/DDBJ databases">
        <title>Section-level genome sequencing and comparative genomics of Aspergillus sections Usti and Cavernicolus.</title>
        <authorList>
            <consortium name="Lawrence Berkeley National Laboratory"/>
            <person name="Nybo J.L."/>
            <person name="Vesth T.C."/>
            <person name="Theobald S."/>
            <person name="Frisvad J.C."/>
            <person name="Larsen T.O."/>
            <person name="Kjaerboelling I."/>
            <person name="Rothschild-Mancinelli K."/>
            <person name="Lyhne E.K."/>
            <person name="Kogle M.E."/>
            <person name="Barry K."/>
            <person name="Clum A."/>
            <person name="Na H."/>
            <person name="Ledsgaard L."/>
            <person name="Lin J."/>
            <person name="Lipzen A."/>
            <person name="Kuo A."/>
            <person name="Riley R."/>
            <person name="Mondo S."/>
            <person name="LaButti K."/>
            <person name="Haridas S."/>
            <person name="Pangalinan J."/>
            <person name="Salamov A.A."/>
            <person name="Simmons B.A."/>
            <person name="Magnuson J.K."/>
            <person name="Chen J."/>
            <person name="Drula E."/>
            <person name="Henrissat B."/>
            <person name="Wiebenga A."/>
            <person name="Lubbers R.J."/>
            <person name="Gomes A.C."/>
            <person name="Macurrencykelacurrency M.R."/>
            <person name="Stajich J."/>
            <person name="Grigoriev I.V."/>
            <person name="Mortensen U.H."/>
            <person name="De vries R.P."/>
            <person name="Baker S.E."/>
            <person name="Andersen M.R."/>
        </authorList>
    </citation>
    <scope>NUCLEOTIDE SEQUENCE [LARGE SCALE GENOMIC DNA]</scope>
    <source>
        <strain evidence="7 8">CBS 756.74</strain>
    </source>
</reference>
<accession>A0ABR4KBN3</accession>
<gene>
    <name evidence="7" type="ORF">BJX68DRAFT_276130</name>
</gene>
<dbReference type="Gene3D" id="3.10.350.10">
    <property type="entry name" value="LysM domain"/>
    <property type="match status" value="2"/>
</dbReference>
<keyword evidence="3" id="KW-0843">Virulence</keyword>
<proteinExistence type="predicted"/>
<evidence type="ECO:0000256" key="5">
    <source>
        <dbReference type="SAM" id="SignalP"/>
    </source>
</evidence>
<dbReference type="PANTHER" id="PTHR34997:SF2">
    <property type="entry name" value="LYSM DOMAIN-CONTAINING PROTEIN-RELATED"/>
    <property type="match status" value="1"/>
</dbReference>